<name>A0A8J3M1A4_9MICO</name>
<dbReference type="AlphaFoldDB" id="A0A8J3M1A4"/>
<dbReference type="PANTHER" id="PTHR43649">
    <property type="entry name" value="ARABINOSE-BINDING PROTEIN-RELATED"/>
    <property type="match status" value="1"/>
</dbReference>
<feature type="signal peptide" evidence="1">
    <location>
        <begin position="1"/>
        <end position="29"/>
    </location>
</feature>
<dbReference type="Proteomes" id="UP000617531">
    <property type="component" value="Unassembled WGS sequence"/>
</dbReference>
<reference evidence="2" key="2">
    <citation type="submission" date="2020-09" db="EMBL/GenBank/DDBJ databases">
        <authorList>
            <person name="Sun Q."/>
            <person name="Zhou Y."/>
        </authorList>
    </citation>
    <scope>NUCLEOTIDE SEQUENCE</scope>
    <source>
        <strain evidence="2">CGMCC 1.16548</strain>
    </source>
</reference>
<keyword evidence="1" id="KW-0732">Signal</keyword>
<dbReference type="InterPro" id="IPR050490">
    <property type="entry name" value="Bact_solute-bd_prot1"/>
</dbReference>
<keyword evidence="3" id="KW-1185">Reference proteome</keyword>
<protein>
    <submittedName>
        <fullName evidence="2">Sugar ABC transporter substrate-binding protein</fullName>
    </submittedName>
</protein>
<gene>
    <name evidence="2" type="ORF">GCM10011600_12470</name>
</gene>
<reference evidence="2" key="1">
    <citation type="journal article" date="2014" name="Int. J. Syst. Evol. Microbiol.">
        <title>Complete genome sequence of Corynebacterium casei LMG S-19264T (=DSM 44701T), isolated from a smear-ripened cheese.</title>
        <authorList>
            <consortium name="US DOE Joint Genome Institute (JGI-PGF)"/>
            <person name="Walter F."/>
            <person name="Albersmeier A."/>
            <person name="Kalinowski J."/>
            <person name="Ruckert C."/>
        </authorList>
    </citation>
    <scope>NUCLEOTIDE SEQUENCE</scope>
    <source>
        <strain evidence="2">CGMCC 1.16548</strain>
    </source>
</reference>
<sequence>MTITRKLPAASALAIGVLVLSGCSPFAGLADSDTVTLLTIDGGDDNLALEEIVAAFEEQNEGVDIAITYVPEDTYATKLQTSLLADAPDIAAPYGAETMFEFEPLNDIVFADNGLNVGDYNAVLESFCGIDGQLYCLGTTVGNMGIFYNKGMFDAAGVAYPSTTEAMSFQEFASLAAQLTQPGDEATKVWGGGGDTLQAYIDPAHYLDDTGRIVDVLNDGYIGAIETLAGMVTDGNAPTAGETLSVGADQGLQALFLDERIAMFIGDNYALDAIEETDIEFGLTPVPVVEGDEPWVPVWTNTFGIPANATHKEEAIDFLTFVATEGQEIQAKYGQMPLLTSVAETWANTDGRKQLVEVSKLARTSVFNPNQWAWNAPLMDAFVLAMDGEPVRPLLEDAQPKAQQANDKTWETFDLAKEAAGAD</sequence>
<evidence type="ECO:0000313" key="3">
    <source>
        <dbReference type="Proteomes" id="UP000617531"/>
    </source>
</evidence>
<feature type="chain" id="PRO_5035237674" evidence="1">
    <location>
        <begin position="30"/>
        <end position="423"/>
    </location>
</feature>
<dbReference type="Gene3D" id="3.40.190.10">
    <property type="entry name" value="Periplasmic binding protein-like II"/>
    <property type="match status" value="1"/>
</dbReference>
<dbReference type="InterPro" id="IPR006059">
    <property type="entry name" value="SBP"/>
</dbReference>
<dbReference type="RefSeq" id="WP_191282616.1">
    <property type="nucleotide sequence ID" value="NZ_BNAI01000002.1"/>
</dbReference>
<evidence type="ECO:0000313" key="2">
    <source>
        <dbReference type="EMBL" id="GHF13174.1"/>
    </source>
</evidence>
<evidence type="ECO:0000256" key="1">
    <source>
        <dbReference type="SAM" id="SignalP"/>
    </source>
</evidence>
<dbReference type="Pfam" id="PF01547">
    <property type="entry name" value="SBP_bac_1"/>
    <property type="match status" value="1"/>
</dbReference>
<dbReference type="EMBL" id="BNAI01000002">
    <property type="protein sequence ID" value="GHF13174.1"/>
    <property type="molecule type" value="Genomic_DNA"/>
</dbReference>
<comment type="caution">
    <text evidence="2">The sequence shown here is derived from an EMBL/GenBank/DDBJ whole genome shotgun (WGS) entry which is preliminary data.</text>
</comment>
<dbReference type="PROSITE" id="PS51257">
    <property type="entry name" value="PROKAR_LIPOPROTEIN"/>
    <property type="match status" value="1"/>
</dbReference>
<organism evidence="2 3">
    <name type="scientific">Pseudolysinimonas yzui</name>
    <dbReference type="NCBI Taxonomy" id="2708254"/>
    <lineage>
        <taxon>Bacteria</taxon>
        <taxon>Bacillati</taxon>
        <taxon>Actinomycetota</taxon>
        <taxon>Actinomycetes</taxon>
        <taxon>Micrococcales</taxon>
        <taxon>Microbacteriaceae</taxon>
        <taxon>Pseudolysinimonas</taxon>
    </lineage>
</organism>
<dbReference type="PANTHER" id="PTHR43649:SF12">
    <property type="entry name" value="DIACETYLCHITOBIOSE BINDING PROTEIN DASA"/>
    <property type="match status" value="1"/>
</dbReference>
<dbReference type="SUPFAM" id="SSF53850">
    <property type="entry name" value="Periplasmic binding protein-like II"/>
    <property type="match status" value="1"/>
</dbReference>
<accession>A0A8J3M1A4</accession>
<proteinExistence type="predicted"/>